<organism evidence="1 2">
    <name type="scientific">Hevea brasiliensis</name>
    <name type="common">Para rubber tree</name>
    <name type="synonym">Siphonia brasiliensis</name>
    <dbReference type="NCBI Taxonomy" id="3981"/>
    <lineage>
        <taxon>Eukaryota</taxon>
        <taxon>Viridiplantae</taxon>
        <taxon>Streptophyta</taxon>
        <taxon>Embryophyta</taxon>
        <taxon>Tracheophyta</taxon>
        <taxon>Spermatophyta</taxon>
        <taxon>Magnoliopsida</taxon>
        <taxon>eudicotyledons</taxon>
        <taxon>Gunneridae</taxon>
        <taxon>Pentapetalae</taxon>
        <taxon>rosids</taxon>
        <taxon>fabids</taxon>
        <taxon>Malpighiales</taxon>
        <taxon>Euphorbiaceae</taxon>
        <taxon>Crotonoideae</taxon>
        <taxon>Micrandreae</taxon>
        <taxon>Hevea</taxon>
    </lineage>
</organism>
<dbReference type="EMBL" id="JAAGAX010000015">
    <property type="protein sequence ID" value="KAF2290282.1"/>
    <property type="molecule type" value="Genomic_DNA"/>
</dbReference>
<dbReference type="Proteomes" id="UP000467840">
    <property type="component" value="Chromosome 2"/>
</dbReference>
<keyword evidence="2" id="KW-1185">Reference proteome</keyword>
<comment type="caution">
    <text evidence="1">The sequence shown here is derived from an EMBL/GenBank/DDBJ whole genome shotgun (WGS) entry which is preliminary data.</text>
</comment>
<reference evidence="1 2" key="1">
    <citation type="journal article" date="2020" name="Mol. Plant">
        <title>The Chromosome-Based Rubber Tree Genome Provides New Insights into Spurge Genome Evolution and Rubber Biosynthesis.</title>
        <authorList>
            <person name="Liu J."/>
            <person name="Shi C."/>
            <person name="Shi C.C."/>
            <person name="Li W."/>
            <person name="Zhang Q.J."/>
            <person name="Zhang Y."/>
            <person name="Li K."/>
            <person name="Lu H.F."/>
            <person name="Shi C."/>
            <person name="Zhu S.T."/>
            <person name="Xiao Z.Y."/>
            <person name="Nan H."/>
            <person name="Yue Y."/>
            <person name="Zhu X.G."/>
            <person name="Wu Y."/>
            <person name="Hong X.N."/>
            <person name="Fan G.Y."/>
            <person name="Tong Y."/>
            <person name="Zhang D."/>
            <person name="Mao C.L."/>
            <person name="Liu Y.L."/>
            <person name="Hao S.J."/>
            <person name="Liu W.Q."/>
            <person name="Lv M.Q."/>
            <person name="Zhang H.B."/>
            <person name="Liu Y."/>
            <person name="Hu-Tang G.R."/>
            <person name="Wang J.P."/>
            <person name="Wang J.H."/>
            <person name="Sun Y.H."/>
            <person name="Ni S.B."/>
            <person name="Chen W.B."/>
            <person name="Zhang X.C."/>
            <person name="Jiao Y.N."/>
            <person name="Eichler E.E."/>
            <person name="Li G.H."/>
            <person name="Liu X."/>
            <person name="Gao L.Z."/>
        </authorList>
    </citation>
    <scope>NUCLEOTIDE SEQUENCE [LARGE SCALE GENOMIC DNA]</scope>
    <source>
        <strain evidence="2">cv. GT1</strain>
        <tissue evidence="1">Leaf</tissue>
    </source>
</reference>
<accession>A0A6A6KMU7</accession>
<evidence type="ECO:0000313" key="2">
    <source>
        <dbReference type="Proteomes" id="UP000467840"/>
    </source>
</evidence>
<evidence type="ECO:0000313" key="1">
    <source>
        <dbReference type="EMBL" id="KAF2290282.1"/>
    </source>
</evidence>
<protein>
    <submittedName>
        <fullName evidence="1">Uncharacterized protein</fullName>
    </submittedName>
</protein>
<proteinExistence type="predicted"/>
<sequence length="154" mass="18403">MLEIVERRSTKCMEELLYQQKLRDLEQGICEIVDRAFKRYDERLGKICKKWEILFQEKKEKFEIEEQVPINDVDMAEEDHNIEKFDVQKLKSVLPKVRPRQKAHETELQAVKDEEEVEIHISLATKEENSQEVDVKAHIFKLKLELVDHDVSKK</sequence>
<dbReference type="AlphaFoldDB" id="A0A6A6KMU7"/>
<gene>
    <name evidence="1" type="ORF">GH714_007851</name>
</gene>
<name>A0A6A6KMU7_HEVBR</name>